<keyword evidence="1" id="KW-0645">Protease</keyword>
<keyword evidence="1" id="KW-0378">Hydrolase</keyword>
<reference evidence="1 2" key="1">
    <citation type="journal article" date="2022" name="Int. J. Syst. Evol. Microbiol.">
        <title>Miniphocaeibacter halophilus sp. nov., an ammonium-tolerant acetate-producing bacterium isolated from a biogas system.</title>
        <authorList>
            <person name="Schnurer A."/>
            <person name="Singh A."/>
            <person name="Bi S."/>
            <person name="Qiao W."/>
            <person name="Westerholm M."/>
        </authorList>
    </citation>
    <scope>NUCLEOTIDE SEQUENCE [LARGE SCALE GENOMIC DNA]</scope>
    <source>
        <strain evidence="1 2">AMB_01</strain>
    </source>
</reference>
<proteinExistence type="predicted"/>
<gene>
    <name evidence="1" type="ORF">JFY71_04035</name>
</gene>
<keyword evidence="1" id="KW-0031">Aminopeptidase</keyword>
<dbReference type="EMBL" id="CP066744">
    <property type="protein sequence ID" value="QQK08718.1"/>
    <property type="molecule type" value="Genomic_DNA"/>
</dbReference>
<evidence type="ECO:0000313" key="2">
    <source>
        <dbReference type="Proteomes" id="UP000595814"/>
    </source>
</evidence>
<accession>A0AC61N197</accession>
<evidence type="ECO:0000313" key="1">
    <source>
        <dbReference type="EMBL" id="QQK08718.1"/>
    </source>
</evidence>
<sequence length="411" mass="46341">MNNLETNLLKYADLVVSKGINIQKNQPVVISCPIERADFARALARKSYEKGASEVIVNWLDDELTLLKYENAPMDVFEEYPQWAVDKSKYYYEKGAAIISVSATDPELLKNVDPTKIATYNKVASLANKENMKYTMNDINSWCVVSVPTKGWAKRVFPNLEEDKAVEKLWEAIFYTTRVDKENPIEEWNKHVAEMDKNASFLNEKKFVKLHYKNSKGTDLEVELPKGHIWLSAGSTNSKGTVFIANMPTEEVFTLPKKDGVNGKLFSTKPLNYGGNIIDEMEFTFKDGKVVEYDAKIGKKYLDDMFAVDENGKYLGEVALVPYDSPISNSNILFINTLFDENASCHFAFGKAYPTCLEGGTEMTDEELKAHGVNDALIHEDFMVGSSDLSIIGTRENGEEIEIFKDGNWAI</sequence>
<name>A0AC61N197_9FIRM</name>
<protein>
    <submittedName>
        <fullName evidence="1">Aminopeptidase</fullName>
    </submittedName>
</protein>
<keyword evidence="2" id="KW-1185">Reference proteome</keyword>
<dbReference type="Proteomes" id="UP000595814">
    <property type="component" value="Chromosome"/>
</dbReference>
<organism evidence="1 2">
    <name type="scientific">Miniphocaeibacter halophilus</name>
    <dbReference type="NCBI Taxonomy" id="2931922"/>
    <lineage>
        <taxon>Bacteria</taxon>
        <taxon>Bacillati</taxon>
        <taxon>Bacillota</taxon>
        <taxon>Tissierellia</taxon>
        <taxon>Tissierellales</taxon>
        <taxon>Peptoniphilaceae</taxon>
        <taxon>Miniphocaeibacter</taxon>
    </lineage>
</organism>